<comment type="caution">
    <text evidence="1">The sequence shown here is derived from an EMBL/GenBank/DDBJ whole genome shotgun (WGS) entry which is preliminary data.</text>
</comment>
<name>A0A427AVY0_ENSVE</name>
<protein>
    <submittedName>
        <fullName evidence="1">Uncharacterized protein</fullName>
    </submittedName>
</protein>
<dbReference type="AlphaFoldDB" id="A0A427AVY0"/>
<proteinExistence type="predicted"/>
<evidence type="ECO:0000313" key="1">
    <source>
        <dbReference type="EMBL" id="RRT80393.1"/>
    </source>
</evidence>
<accession>A0A427AVY0</accession>
<sequence>MPKLLERDGCRAFLESRLLLVENLCACPVGAVCASVSAEWARLVQARVCKSFYSGCYRSFVPEIFTASKGCRAVVRLHTICGPWGEAYILPTVGVACRPYPCQVNRTIAGFPMLVSAAVVGLERRQLEIGEDRFVLNLRDKRGSTLGVFTKFLFRLNEFPLDFIQPLIDLASRRGGGARCDPSDAQVSTPSWFECSRRVRASFSLLSGGGFIHARWMVDRTLGLTFDDTSDMVDSYYRLSSMRSERSIVVRPDGVAQRRSAPSLMNAFQHGFGFRGGQVITFSPRSGLCQLNRLLDLSAVVDY</sequence>
<organism evidence="1 2">
    <name type="scientific">Ensete ventricosum</name>
    <name type="common">Abyssinian banana</name>
    <name type="synonym">Musa ensete</name>
    <dbReference type="NCBI Taxonomy" id="4639"/>
    <lineage>
        <taxon>Eukaryota</taxon>
        <taxon>Viridiplantae</taxon>
        <taxon>Streptophyta</taxon>
        <taxon>Embryophyta</taxon>
        <taxon>Tracheophyta</taxon>
        <taxon>Spermatophyta</taxon>
        <taxon>Magnoliopsida</taxon>
        <taxon>Liliopsida</taxon>
        <taxon>Zingiberales</taxon>
        <taxon>Musaceae</taxon>
        <taxon>Ensete</taxon>
    </lineage>
</organism>
<reference evidence="1 2" key="1">
    <citation type="journal article" date="2014" name="Agronomy (Basel)">
        <title>A Draft Genome Sequence for Ensete ventricosum, the Drought-Tolerant Tree Against Hunger.</title>
        <authorList>
            <person name="Harrison J."/>
            <person name="Moore K.A."/>
            <person name="Paszkiewicz K."/>
            <person name="Jones T."/>
            <person name="Grant M."/>
            <person name="Ambacheew D."/>
            <person name="Muzemil S."/>
            <person name="Studholme D.J."/>
        </authorList>
    </citation>
    <scope>NUCLEOTIDE SEQUENCE [LARGE SCALE GENOMIC DNA]</scope>
</reference>
<dbReference type="Proteomes" id="UP000287651">
    <property type="component" value="Unassembled WGS sequence"/>
</dbReference>
<dbReference type="EMBL" id="AMZH03001152">
    <property type="protein sequence ID" value="RRT80393.1"/>
    <property type="molecule type" value="Genomic_DNA"/>
</dbReference>
<gene>
    <name evidence="1" type="ORF">B296_00022425</name>
</gene>
<evidence type="ECO:0000313" key="2">
    <source>
        <dbReference type="Proteomes" id="UP000287651"/>
    </source>
</evidence>